<dbReference type="InterPro" id="IPR001647">
    <property type="entry name" value="HTH_TetR"/>
</dbReference>
<dbReference type="InterPro" id="IPR009057">
    <property type="entry name" value="Homeodomain-like_sf"/>
</dbReference>
<evidence type="ECO:0000256" key="2">
    <source>
        <dbReference type="ARBA" id="ARBA00023125"/>
    </source>
</evidence>
<keyword evidence="1" id="KW-0805">Transcription regulation</keyword>
<dbReference type="PROSITE" id="PS50977">
    <property type="entry name" value="HTH_TETR_2"/>
    <property type="match status" value="1"/>
</dbReference>
<keyword evidence="7" id="KW-1185">Reference proteome</keyword>
<evidence type="ECO:0000313" key="7">
    <source>
        <dbReference type="Proteomes" id="UP001501455"/>
    </source>
</evidence>
<keyword evidence="2 4" id="KW-0238">DNA-binding</keyword>
<feature type="DNA-binding region" description="H-T-H motif" evidence="4">
    <location>
        <begin position="36"/>
        <end position="55"/>
    </location>
</feature>
<proteinExistence type="predicted"/>
<dbReference type="Proteomes" id="UP001501455">
    <property type="component" value="Unassembled WGS sequence"/>
</dbReference>
<protein>
    <recommendedName>
        <fullName evidence="5">HTH tetR-type domain-containing protein</fullName>
    </recommendedName>
</protein>
<dbReference type="Pfam" id="PF00440">
    <property type="entry name" value="TetR_N"/>
    <property type="match status" value="1"/>
</dbReference>
<dbReference type="InterPro" id="IPR050109">
    <property type="entry name" value="HTH-type_TetR-like_transc_reg"/>
</dbReference>
<dbReference type="EMBL" id="BAAAXF010000082">
    <property type="protein sequence ID" value="GAA3505060.1"/>
    <property type="molecule type" value="Genomic_DNA"/>
</dbReference>
<dbReference type="Gene3D" id="1.10.357.10">
    <property type="entry name" value="Tetracycline Repressor, domain 2"/>
    <property type="match status" value="1"/>
</dbReference>
<gene>
    <name evidence="6" type="ORF">GCM10019016_121730</name>
</gene>
<dbReference type="PANTHER" id="PTHR30055">
    <property type="entry name" value="HTH-TYPE TRANSCRIPTIONAL REGULATOR RUTR"/>
    <property type="match status" value="1"/>
</dbReference>
<evidence type="ECO:0000259" key="5">
    <source>
        <dbReference type="PROSITE" id="PS50977"/>
    </source>
</evidence>
<evidence type="ECO:0000256" key="4">
    <source>
        <dbReference type="PROSITE-ProRule" id="PRU00335"/>
    </source>
</evidence>
<keyword evidence="3" id="KW-0804">Transcription</keyword>
<evidence type="ECO:0000256" key="1">
    <source>
        <dbReference type="ARBA" id="ARBA00023015"/>
    </source>
</evidence>
<organism evidence="6 7">
    <name type="scientific">Streptomyces prasinosporus</name>
    <dbReference type="NCBI Taxonomy" id="68256"/>
    <lineage>
        <taxon>Bacteria</taxon>
        <taxon>Bacillati</taxon>
        <taxon>Actinomycetota</taxon>
        <taxon>Actinomycetes</taxon>
        <taxon>Kitasatosporales</taxon>
        <taxon>Streptomycetaceae</taxon>
        <taxon>Streptomyces</taxon>
        <taxon>Streptomyces albogriseolus group</taxon>
    </lineage>
</organism>
<accession>A0ABP6UBJ0</accession>
<dbReference type="RefSeq" id="WP_345585608.1">
    <property type="nucleotide sequence ID" value="NZ_BAAAXF010000082.1"/>
</dbReference>
<feature type="domain" description="HTH tetR-type" evidence="5">
    <location>
        <begin position="15"/>
        <end position="73"/>
    </location>
</feature>
<sequence>MPDTTKERPLRADSERTVRLILETAERVLSEDPAASLAQIAAAAGVARTTVHRRFLSREALLDAMASHAFRQVEEAIDAGRPETAPPMVALHQVTANVIGAKSSWRFAVHQPQLRDPEAVAAHDRIFAKGMKLLERARDAELLRPGADLVWAQRVYHALIEQAIQERAASGIDPDALAAAVVDTLLSGVGPLKR</sequence>
<evidence type="ECO:0000256" key="3">
    <source>
        <dbReference type="ARBA" id="ARBA00023163"/>
    </source>
</evidence>
<name>A0ABP6UBJ0_9ACTN</name>
<reference evidence="7" key="1">
    <citation type="journal article" date="2019" name="Int. J. Syst. Evol. Microbiol.">
        <title>The Global Catalogue of Microorganisms (GCM) 10K type strain sequencing project: providing services to taxonomists for standard genome sequencing and annotation.</title>
        <authorList>
            <consortium name="The Broad Institute Genomics Platform"/>
            <consortium name="The Broad Institute Genome Sequencing Center for Infectious Disease"/>
            <person name="Wu L."/>
            <person name="Ma J."/>
        </authorList>
    </citation>
    <scope>NUCLEOTIDE SEQUENCE [LARGE SCALE GENOMIC DNA]</scope>
    <source>
        <strain evidence="7">JCM 4816</strain>
    </source>
</reference>
<evidence type="ECO:0000313" key="6">
    <source>
        <dbReference type="EMBL" id="GAA3505060.1"/>
    </source>
</evidence>
<dbReference type="PANTHER" id="PTHR30055:SF234">
    <property type="entry name" value="HTH-TYPE TRANSCRIPTIONAL REGULATOR BETI"/>
    <property type="match status" value="1"/>
</dbReference>
<comment type="caution">
    <text evidence="6">The sequence shown here is derived from an EMBL/GenBank/DDBJ whole genome shotgun (WGS) entry which is preliminary data.</text>
</comment>
<dbReference type="SUPFAM" id="SSF46689">
    <property type="entry name" value="Homeodomain-like"/>
    <property type="match status" value="1"/>
</dbReference>